<evidence type="ECO:0000259" key="2">
    <source>
        <dbReference type="Pfam" id="PF02823"/>
    </source>
</evidence>
<protein>
    <submittedName>
        <fullName evidence="4">F-type H+-transporting ATPase subunit epsilon</fullName>
    </submittedName>
</protein>
<evidence type="ECO:0000313" key="3">
    <source>
        <dbReference type="EMBL" id="ASI53796.1"/>
    </source>
</evidence>
<feature type="domain" description="ATP synthase F1 complex delta/epsilon subunit N-terminal" evidence="2">
    <location>
        <begin position="5"/>
        <end position="83"/>
    </location>
</feature>
<dbReference type="Proteomes" id="UP000264882">
    <property type="component" value="Chromosome"/>
</dbReference>
<dbReference type="KEGG" id="mhyv:MHSN_01040"/>
<dbReference type="Proteomes" id="UP000294882">
    <property type="component" value="Unassembled WGS sequence"/>
</dbReference>
<reference evidence="4 6" key="2">
    <citation type="submission" date="2019-03" db="EMBL/GenBank/DDBJ databases">
        <title>Genomic Encyclopedia of Archaeal and Bacterial Type Strains, Phase II (KMG-II): from individual species to whole genera.</title>
        <authorList>
            <person name="Goeker M."/>
        </authorList>
    </citation>
    <scope>NUCLEOTIDE SEQUENCE [LARGE SCALE GENOMIC DNA]</scope>
    <source>
        <strain evidence="4 6">ATCC 25591</strain>
    </source>
</reference>
<keyword evidence="1" id="KW-0066">ATP synthesis</keyword>
<evidence type="ECO:0000256" key="1">
    <source>
        <dbReference type="ARBA" id="ARBA00023196"/>
    </source>
</evidence>
<keyword evidence="5" id="KW-1185">Reference proteome</keyword>
<evidence type="ECO:0000313" key="6">
    <source>
        <dbReference type="Proteomes" id="UP000294882"/>
    </source>
</evidence>
<dbReference type="EMBL" id="SOCH01000004">
    <property type="protein sequence ID" value="TDU96804.1"/>
    <property type="molecule type" value="Genomic_DNA"/>
</dbReference>
<dbReference type="GO" id="GO:0045259">
    <property type="term" value="C:proton-transporting ATP synthase complex"/>
    <property type="evidence" value="ECO:0007669"/>
    <property type="project" value="UniProtKB-KW"/>
</dbReference>
<dbReference type="InterPro" id="IPR036771">
    <property type="entry name" value="ATPsynth_dsu/esu_N"/>
</dbReference>
<dbReference type="EMBL" id="CP008748">
    <property type="protein sequence ID" value="ASI53796.1"/>
    <property type="molecule type" value="Genomic_DNA"/>
</dbReference>
<keyword evidence="1" id="KW-0139">CF(1)</keyword>
<dbReference type="Pfam" id="PF02823">
    <property type="entry name" value="ATP-synt_DE_N"/>
    <property type="match status" value="1"/>
</dbReference>
<reference evidence="3 5" key="1">
    <citation type="submission" date="2014-06" db="EMBL/GenBank/DDBJ databases">
        <title>The Whole Genome Sequence of Mycoplasma hyosynoviae strain ATCC 27095.</title>
        <authorList>
            <person name="Calcutt M.J."/>
            <person name="Foecking M.F."/>
        </authorList>
    </citation>
    <scope>NUCLEOTIDE SEQUENCE [LARGE SCALE GENOMIC DNA]</scope>
    <source>
        <strain evidence="3 5">M60</strain>
    </source>
</reference>
<dbReference type="GO" id="GO:0015986">
    <property type="term" value="P:proton motive force-driven ATP synthesis"/>
    <property type="evidence" value="ECO:0007669"/>
    <property type="project" value="InterPro"/>
</dbReference>
<proteinExistence type="predicted"/>
<evidence type="ECO:0000313" key="5">
    <source>
        <dbReference type="Proteomes" id="UP000264882"/>
    </source>
</evidence>
<dbReference type="Gene3D" id="2.60.15.10">
    <property type="entry name" value="F0F1 ATP synthase delta/epsilon subunit, N-terminal"/>
    <property type="match status" value="1"/>
</dbReference>
<gene>
    <name evidence="4" type="ORF">JN03_0481</name>
    <name evidence="3" type="ORF">MHSN_01040</name>
</gene>
<accession>A0A063YE00</accession>
<sequence>MAKLFNITINTPDGLYLDEDIQIATFKTSQGYKGIMSNATEFTAAIIPSKLILKYGDNTEKIYYVGTGIIHFKDNYMSIIINEISLTPLQKIKFEENKEAKKYSIIEQFSIKRNLIK</sequence>
<dbReference type="AlphaFoldDB" id="A0A063YE00"/>
<dbReference type="RefSeq" id="WP_036440521.1">
    <property type="nucleotide sequence ID" value="NZ_CP008748.1"/>
</dbReference>
<evidence type="ECO:0000313" key="4">
    <source>
        <dbReference type="EMBL" id="TDU96804.1"/>
    </source>
</evidence>
<name>A0A063YE00_9BACT</name>
<dbReference type="SUPFAM" id="SSF51344">
    <property type="entry name" value="Epsilon subunit of F1F0-ATP synthase N-terminal domain"/>
    <property type="match status" value="1"/>
</dbReference>
<dbReference type="InterPro" id="IPR020546">
    <property type="entry name" value="ATP_synth_F1_dsu/esu_N"/>
</dbReference>
<organism evidence="4 6">
    <name type="scientific">Metamycoplasma hyosynoviae</name>
    <dbReference type="NCBI Taxonomy" id="29559"/>
    <lineage>
        <taxon>Bacteria</taxon>
        <taxon>Bacillati</taxon>
        <taxon>Mycoplasmatota</taxon>
        <taxon>Mycoplasmoidales</taxon>
        <taxon>Metamycoplasmataceae</taxon>
        <taxon>Metamycoplasma</taxon>
    </lineage>
</organism>